<proteinExistence type="predicted"/>
<feature type="non-terminal residue" evidence="1">
    <location>
        <position position="1"/>
    </location>
</feature>
<gene>
    <name evidence="1" type="ORF">METZ01_LOCUS422797</name>
</gene>
<name>A0A382XG37_9ZZZZ</name>
<organism evidence="1">
    <name type="scientific">marine metagenome</name>
    <dbReference type="NCBI Taxonomy" id="408172"/>
    <lineage>
        <taxon>unclassified sequences</taxon>
        <taxon>metagenomes</taxon>
        <taxon>ecological metagenomes</taxon>
    </lineage>
</organism>
<accession>A0A382XG37</accession>
<dbReference type="EMBL" id="UINC01167430">
    <property type="protein sequence ID" value="SVD69943.1"/>
    <property type="molecule type" value="Genomic_DNA"/>
</dbReference>
<sequence>SFVDYYRCLDFDSYLAIKARTHGSGSTMSLPCFSISVAFG</sequence>
<reference evidence="1" key="1">
    <citation type="submission" date="2018-05" db="EMBL/GenBank/DDBJ databases">
        <authorList>
            <person name="Lanie J.A."/>
            <person name="Ng W.-L."/>
            <person name="Kazmierczak K.M."/>
            <person name="Andrzejewski T.M."/>
            <person name="Davidsen T.M."/>
            <person name="Wayne K.J."/>
            <person name="Tettelin H."/>
            <person name="Glass J.I."/>
            <person name="Rusch D."/>
            <person name="Podicherti R."/>
            <person name="Tsui H.-C.T."/>
            <person name="Winkler M.E."/>
        </authorList>
    </citation>
    <scope>NUCLEOTIDE SEQUENCE</scope>
</reference>
<evidence type="ECO:0000313" key="1">
    <source>
        <dbReference type="EMBL" id="SVD69943.1"/>
    </source>
</evidence>
<dbReference type="AlphaFoldDB" id="A0A382XG37"/>
<protein>
    <submittedName>
        <fullName evidence="1">Uncharacterized protein</fullName>
    </submittedName>
</protein>